<evidence type="ECO:0000313" key="7">
    <source>
        <dbReference type="Proteomes" id="UP001222770"/>
    </source>
</evidence>
<dbReference type="PANTHER" id="PTHR10283">
    <property type="entry name" value="SOLUTE CARRIER FAMILY 13 MEMBER"/>
    <property type="match status" value="1"/>
</dbReference>
<dbReference type="Pfam" id="PF00939">
    <property type="entry name" value="Na_sulph_symp"/>
    <property type="match status" value="1"/>
</dbReference>
<feature type="transmembrane region" description="Helical" evidence="5">
    <location>
        <begin position="413"/>
        <end position="434"/>
    </location>
</feature>
<feature type="transmembrane region" description="Helical" evidence="5">
    <location>
        <begin position="77"/>
        <end position="100"/>
    </location>
</feature>
<feature type="transmembrane region" description="Helical" evidence="5">
    <location>
        <begin position="165"/>
        <end position="188"/>
    </location>
</feature>
<accession>A0ABT6CCP9</accession>
<feature type="transmembrane region" description="Helical" evidence="5">
    <location>
        <begin position="322"/>
        <end position="340"/>
    </location>
</feature>
<keyword evidence="3 5" id="KW-1133">Transmembrane helix</keyword>
<dbReference type="PANTHER" id="PTHR10283:SF82">
    <property type="entry name" value="SOLUTE CARRIER FAMILY 13 MEMBER 2"/>
    <property type="match status" value="1"/>
</dbReference>
<proteinExistence type="predicted"/>
<dbReference type="NCBIfam" id="TIGR00785">
    <property type="entry name" value="dass"/>
    <property type="match status" value="1"/>
</dbReference>
<evidence type="ECO:0000256" key="4">
    <source>
        <dbReference type="ARBA" id="ARBA00023136"/>
    </source>
</evidence>
<evidence type="ECO:0000313" key="6">
    <source>
        <dbReference type="EMBL" id="MDF8331591.1"/>
    </source>
</evidence>
<reference evidence="6 7" key="1">
    <citation type="submission" date="2023-03" db="EMBL/GenBank/DDBJ databases">
        <title>Novosphingobium cyanobacteriorum sp. nov., isolated from a eutrophic reservoir during the Microcystis bloom period.</title>
        <authorList>
            <person name="Kang M."/>
            <person name="Le V."/>
            <person name="Ko S.-R."/>
            <person name="Lee S.-A."/>
            <person name="Ahn C.-Y."/>
        </authorList>
    </citation>
    <scope>NUCLEOTIDE SEQUENCE [LARGE SCALE GENOMIC DNA]</scope>
    <source>
        <strain evidence="6 7">HBC54</strain>
    </source>
</reference>
<dbReference type="InterPro" id="IPR001898">
    <property type="entry name" value="SLC13A/DASS"/>
</dbReference>
<evidence type="ECO:0000256" key="3">
    <source>
        <dbReference type="ARBA" id="ARBA00022989"/>
    </source>
</evidence>
<keyword evidence="7" id="KW-1185">Reference proteome</keyword>
<feature type="transmembrane region" description="Helical" evidence="5">
    <location>
        <begin position="292"/>
        <end position="310"/>
    </location>
</feature>
<feature type="transmembrane region" description="Helical" evidence="5">
    <location>
        <begin position="120"/>
        <end position="153"/>
    </location>
</feature>
<gene>
    <name evidence="6" type="ORF">POM99_00105</name>
</gene>
<dbReference type="Proteomes" id="UP001222770">
    <property type="component" value="Unassembled WGS sequence"/>
</dbReference>
<feature type="transmembrane region" description="Helical" evidence="5">
    <location>
        <begin position="446"/>
        <end position="468"/>
    </location>
</feature>
<evidence type="ECO:0000256" key="5">
    <source>
        <dbReference type="SAM" id="Phobius"/>
    </source>
</evidence>
<feature type="transmembrane region" description="Helical" evidence="5">
    <location>
        <begin position="43"/>
        <end position="65"/>
    </location>
</feature>
<feature type="transmembrane region" description="Helical" evidence="5">
    <location>
        <begin position="352"/>
        <end position="375"/>
    </location>
</feature>
<comment type="subcellular location">
    <subcellularLocation>
        <location evidence="1">Membrane</location>
        <topology evidence="1">Multi-pass membrane protein</topology>
    </subcellularLocation>
</comment>
<evidence type="ECO:0000256" key="2">
    <source>
        <dbReference type="ARBA" id="ARBA00022692"/>
    </source>
</evidence>
<evidence type="ECO:0000256" key="1">
    <source>
        <dbReference type="ARBA" id="ARBA00004141"/>
    </source>
</evidence>
<name>A0ABT6CCP9_9SPHN</name>
<organism evidence="6 7">
    <name type="scientific">Novosphingobium cyanobacteriorum</name>
    <dbReference type="NCBI Taxonomy" id="3024215"/>
    <lineage>
        <taxon>Bacteria</taxon>
        <taxon>Pseudomonadati</taxon>
        <taxon>Pseudomonadota</taxon>
        <taxon>Alphaproteobacteria</taxon>
        <taxon>Sphingomonadales</taxon>
        <taxon>Sphingomonadaceae</taxon>
        <taxon>Novosphingobium</taxon>
    </lineage>
</organism>
<dbReference type="EMBL" id="JAROCY010000001">
    <property type="protein sequence ID" value="MDF8331591.1"/>
    <property type="molecule type" value="Genomic_DNA"/>
</dbReference>
<comment type="caution">
    <text evidence="6">The sequence shown here is derived from an EMBL/GenBank/DDBJ whole genome shotgun (WGS) entry which is preliminary data.</text>
</comment>
<protein>
    <submittedName>
        <fullName evidence="6">DASS family sodium-coupled anion symporter</fullName>
    </submittedName>
</protein>
<feature type="transmembrane region" description="Helical" evidence="5">
    <location>
        <begin position="208"/>
        <end position="230"/>
    </location>
</feature>
<sequence length="469" mass="48342">MNWQKLALIAGPVGFAVTLLLGAPAGMPAPAWTTAGLVWWMAVWWMSEAMPLSATALLPFIVLPLTGVSNANKTASAYYSPIMFLFVGGAFLALAIGRTGLHRRLALFMLSHAGESPVRLLLAVMTATAAISTMISNTSTALIMMPMALAILASGGVKPGDTHGMAGALPMGVAFAATLGGYGTIVGTPTNAIAVALLDKTLGVKISFVEWSLFGMPVVLVGVPLAAWIISRVHGLRTDSFDPAAARNAIEHSVAWTVPEKRLLPIFIVTVLAWTTQPLTEPLFPKGGLTDGTIAAIAGLLLFVVPDGTGRPLLVWKEANRAPWDVVLMFGGGLSLAAGMDASGLSDWLATAMLPLKAVPLPIVALVLVAFVVLVTEFASNIAAASGIMPVVAALCGALKADPILLALPAALAASWGFMLPAGTGPNALAWATGHIAMPRVIKAGFLLDVAGVFLMIGVVWGAAALLAL</sequence>
<dbReference type="RefSeq" id="WP_277274695.1">
    <property type="nucleotide sequence ID" value="NZ_JAROCY010000001.1"/>
</dbReference>
<keyword evidence="4 5" id="KW-0472">Membrane</keyword>
<keyword evidence="2 5" id="KW-0812">Transmembrane</keyword>